<name>A0ACB8RAM6_9AGAM</name>
<sequence>MGGFAGVIHVLAPGMPCQLRLTSRKLRSCSSCSFPSLVTFFFFFLTHSSVDSLGTDLLPQLTGGFLVVRFPGTIQSTGLQHSDIAKILVLRRLHALRRPSSLRGHSVLGTLH</sequence>
<dbReference type="Proteomes" id="UP000814033">
    <property type="component" value="Unassembled WGS sequence"/>
</dbReference>
<keyword evidence="2" id="KW-1185">Reference proteome</keyword>
<evidence type="ECO:0000313" key="1">
    <source>
        <dbReference type="EMBL" id="KAI0041185.1"/>
    </source>
</evidence>
<proteinExistence type="predicted"/>
<comment type="caution">
    <text evidence="1">The sequence shown here is derived from an EMBL/GenBank/DDBJ whole genome shotgun (WGS) entry which is preliminary data.</text>
</comment>
<reference evidence="1" key="2">
    <citation type="journal article" date="2022" name="New Phytol.">
        <title>Evolutionary transition to the ectomycorrhizal habit in the genomes of a hyperdiverse lineage of mushroom-forming fungi.</title>
        <authorList>
            <person name="Looney B."/>
            <person name="Miyauchi S."/>
            <person name="Morin E."/>
            <person name="Drula E."/>
            <person name="Courty P.E."/>
            <person name="Kohler A."/>
            <person name="Kuo A."/>
            <person name="LaButti K."/>
            <person name="Pangilinan J."/>
            <person name="Lipzen A."/>
            <person name="Riley R."/>
            <person name="Andreopoulos W."/>
            <person name="He G."/>
            <person name="Johnson J."/>
            <person name="Nolan M."/>
            <person name="Tritt A."/>
            <person name="Barry K.W."/>
            <person name="Grigoriev I.V."/>
            <person name="Nagy L.G."/>
            <person name="Hibbett D."/>
            <person name="Henrissat B."/>
            <person name="Matheny P.B."/>
            <person name="Labbe J."/>
            <person name="Martin F.M."/>
        </authorList>
    </citation>
    <scope>NUCLEOTIDE SEQUENCE</scope>
    <source>
        <strain evidence="1">FP105234-sp</strain>
    </source>
</reference>
<organism evidence="1 2">
    <name type="scientific">Auriscalpium vulgare</name>
    <dbReference type="NCBI Taxonomy" id="40419"/>
    <lineage>
        <taxon>Eukaryota</taxon>
        <taxon>Fungi</taxon>
        <taxon>Dikarya</taxon>
        <taxon>Basidiomycota</taxon>
        <taxon>Agaricomycotina</taxon>
        <taxon>Agaricomycetes</taxon>
        <taxon>Russulales</taxon>
        <taxon>Auriscalpiaceae</taxon>
        <taxon>Auriscalpium</taxon>
    </lineage>
</organism>
<reference evidence="1" key="1">
    <citation type="submission" date="2021-02" db="EMBL/GenBank/DDBJ databases">
        <authorList>
            <consortium name="DOE Joint Genome Institute"/>
            <person name="Ahrendt S."/>
            <person name="Looney B.P."/>
            <person name="Miyauchi S."/>
            <person name="Morin E."/>
            <person name="Drula E."/>
            <person name="Courty P.E."/>
            <person name="Chicoki N."/>
            <person name="Fauchery L."/>
            <person name="Kohler A."/>
            <person name="Kuo A."/>
            <person name="Labutti K."/>
            <person name="Pangilinan J."/>
            <person name="Lipzen A."/>
            <person name="Riley R."/>
            <person name="Andreopoulos W."/>
            <person name="He G."/>
            <person name="Johnson J."/>
            <person name="Barry K.W."/>
            <person name="Grigoriev I.V."/>
            <person name="Nagy L."/>
            <person name="Hibbett D."/>
            <person name="Henrissat B."/>
            <person name="Matheny P.B."/>
            <person name="Labbe J."/>
            <person name="Martin F."/>
        </authorList>
    </citation>
    <scope>NUCLEOTIDE SEQUENCE</scope>
    <source>
        <strain evidence="1">FP105234-sp</strain>
    </source>
</reference>
<protein>
    <submittedName>
        <fullName evidence="1">Uncharacterized protein</fullName>
    </submittedName>
</protein>
<evidence type="ECO:0000313" key="2">
    <source>
        <dbReference type="Proteomes" id="UP000814033"/>
    </source>
</evidence>
<gene>
    <name evidence="1" type="ORF">FA95DRAFT_767031</name>
</gene>
<accession>A0ACB8RAM6</accession>
<dbReference type="EMBL" id="MU276139">
    <property type="protein sequence ID" value="KAI0041185.1"/>
    <property type="molecule type" value="Genomic_DNA"/>
</dbReference>